<evidence type="ECO:0000256" key="4">
    <source>
        <dbReference type="ARBA" id="ARBA00022989"/>
    </source>
</evidence>
<dbReference type="InterPro" id="IPR024862">
    <property type="entry name" value="TRPV"/>
</dbReference>
<dbReference type="GO" id="GO:0098703">
    <property type="term" value="P:calcium ion import across plasma membrane"/>
    <property type="evidence" value="ECO:0007669"/>
    <property type="project" value="TreeGrafter"/>
</dbReference>
<comment type="subcellular location">
    <subcellularLocation>
        <location evidence="1">Membrane</location>
        <topology evidence="1">Multi-pass membrane protein</topology>
    </subcellularLocation>
</comment>
<sequence>MTRGTLYVTDTPPDKSRNTGPMAAEGSQGDPNVGAFSNIAWGMMSLINLGLGLGLWEYGYICNLDYEVTSAFCTIYYLAYMATSVNLLLNLLTAMIIRTYNASQKEAESHWRRRWATWVQRSGRGGLK</sequence>
<dbReference type="GO" id="GO:0005886">
    <property type="term" value="C:plasma membrane"/>
    <property type="evidence" value="ECO:0007669"/>
    <property type="project" value="TreeGrafter"/>
</dbReference>
<evidence type="ECO:0000256" key="7">
    <source>
        <dbReference type="SAM" id="Phobius"/>
    </source>
</evidence>
<dbReference type="AlphaFoldDB" id="A0A0D2LU00"/>
<feature type="transmembrane region" description="Helical" evidence="7">
    <location>
        <begin position="35"/>
        <end position="55"/>
    </location>
</feature>
<protein>
    <recommendedName>
        <fullName evidence="8">Ion transport domain-containing protein</fullName>
    </recommendedName>
</protein>
<keyword evidence="5 7" id="KW-0472">Membrane</keyword>
<dbReference type="PANTHER" id="PTHR10582:SF2">
    <property type="entry name" value="INACTIVE"/>
    <property type="match status" value="1"/>
</dbReference>
<dbReference type="Gene3D" id="1.10.287.70">
    <property type="match status" value="1"/>
</dbReference>
<feature type="region of interest" description="Disordered" evidence="6">
    <location>
        <begin position="1"/>
        <end position="30"/>
    </location>
</feature>
<name>A0A0D2LU00_9CHLO</name>
<keyword evidence="10" id="KW-1185">Reference proteome</keyword>
<feature type="transmembrane region" description="Helical" evidence="7">
    <location>
        <begin position="75"/>
        <end position="97"/>
    </location>
</feature>
<dbReference type="EMBL" id="KK105028">
    <property type="protein sequence ID" value="KIY93121.1"/>
    <property type="molecule type" value="Genomic_DNA"/>
</dbReference>
<keyword evidence="2 7" id="KW-0812">Transmembrane</keyword>
<evidence type="ECO:0000313" key="9">
    <source>
        <dbReference type="EMBL" id="KIY93121.1"/>
    </source>
</evidence>
<evidence type="ECO:0000256" key="5">
    <source>
        <dbReference type="ARBA" id="ARBA00023136"/>
    </source>
</evidence>
<dbReference type="PANTHER" id="PTHR10582">
    <property type="entry name" value="TRANSIENT RECEPTOR POTENTIAL ION CHANNEL PROTEIN"/>
    <property type="match status" value="1"/>
</dbReference>
<dbReference type="GeneID" id="25732444"/>
<feature type="domain" description="Ion transport" evidence="8">
    <location>
        <begin position="28"/>
        <end position="107"/>
    </location>
</feature>
<dbReference type="KEGG" id="mng:MNEG_14842"/>
<gene>
    <name evidence="9" type="ORF">MNEG_14842</name>
</gene>
<keyword evidence="3" id="KW-0677">Repeat</keyword>
<dbReference type="Pfam" id="PF00520">
    <property type="entry name" value="Ion_trans"/>
    <property type="match status" value="1"/>
</dbReference>
<evidence type="ECO:0000256" key="3">
    <source>
        <dbReference type="ARBA" id="ARBA00022737"/>
    </source>
</evidence>
<evidence type="ECO:0000313" key="10">
    <source>
        <dbReference type="Proteomes" id="UP000054498"/>
    </source>
</evidence>
<evidence type="ECO:0000259" key="8">
    <source>
        <dbReference type="Pfam" id="PF00520"/>
    </source>
</evidence>
<dbReference type="InterPro" id="IPR005821">
    <property type="entry name" value="Ion_trans_dom"/>
</dbReference>
<dbReference type="GO" id="GO:0005216">
    <property type="term" value="F:monoatomic ion channel activity"/>
    <property type="evidence" value="ECO:0007669"/>
    <property type="project" value="InterPro"/>
</dbReference>
<reference evidence="9 10" key="1">
    <citation type="journal article" date="2013" name="BMC Genomics">
        <title>Reconstruction of the lipid metabolism for the microalga Monoraphidium neglectum from its genome sequence reveals characteristics suitable for biofuel production.</title>
        <authorList>
            <person name="Bogen C."/>
            <person name="Al-Dilaimi A."/>
            <person name="Albersmeier A."/>
            <person name="Wichmann J."/>
            <person name="Grundmann M."/>
            <person name="Rupp O."/>
            <person name="Lauersen K.J."/>
            <person name="Blifernez-Klassen O."/>
            <person name="Kalinowski J."/>
            <person name="Goesmann A."/>
            <person name="Mussgnug J.H."/>
            <person name="Kruse O."/>
        </authorList>
    </citation>
    <scope>NUCLEOTIDE SEQUENCE [LARGE SCALE GENOMIC DNA]</scope>
    <source>
        <strain evidence="9 10">SAG 48.87</strain>
    </source>
</reference>
<dbReference type="RefSeq" id="XP_013892141.1">
    <property type="nucleotide sequence ID" value="XM_014036687.1"/>
</dbReference>
<keyword evidence="4 7" id="KW-1133">Transmembrane helix</keyword>
<dbReference type="Proteomes" id="UP000054498">
    <property type="component" value="Unassembled WGS sequence"/>
</dbReference>
<dbReference type="OrthoDB" id="7729168at2759"/>
<evidence type="ECO:0000256" key="6">
    <source>
        <dbReference type="SAM" id="MobiDB-lite"/>
    </source>
</evidence>
<organism evidence="9 10">
    <name type="scientific">Monoraphidium neglectum</name>
    <dbReference type="NCBI Taxonomy" id="145388"/>
    <lineage>
        <taxon>Eukaryota</taxon>
        <taxon>Viridiplantae</taxon>
        <taxon>Chlorophyta</taxon>
        <taxon>core chlorophytes</taxon>
        <taxon>Chlorophyceae</taxon>
        <taxon>CS clade</taxon>
        <taxon>Sphaeropleales</taxon>
        <taxon>Selenastraceae</taxon>
        <taxon>Monoraphidium</taxon>
    </lineage>
</organism>
<evidence type="ECO:0000256" key="2">
    <source>
        <dbReference type="ARBA" id="ARBA00022692"/>
    </source>
</evidence>
<accession>A0A0D2LU00</accession>
<evidence type="ECO:0000256" key="1">
    <source>
        <dbReference type="ARBA" id="ARBA00004141"/>
    </source>
</evidence>
<proteinExistence type="predicted"/>